<reference evidence="17" key="1">
    <citation type="submission" date="2023-04" db="EMBL/GenBank/DDBJ databases">
        <title>Ambrosiozyma monospora NBRC 1965.</title>
        <authorList>
            <person name="Ichikawa N."/>
            <person name="Sato H."/>
            <person name="Tonouchi N."/>
        </authorList>
    </citation>
    <scope>NUCLEOTIDE SEQUENCE</scope>
    <source>
        <strain evidence="17">NBRC 1965</strain>
    </source>
</reference>
<evidence type="ECO:0000256" key="3">
    <source>
        <dbReference type="ARBA" id="ARBA00022722"/>
    </source>
</evidence>
<dbReference type="PANTHER" id="PTHR12341:SF7">
    <property type="entry name" value="5'-3' EXORIBONUCLEASE 1"/>
    <property type="match status" value="1"/>
</dbReference>
<protein>
    <recommendedName>
        <fullName evidence="9 10">5'-3' exoribonuclease 1</fullName>
        <ecNumber evidence="10">3.1.13.-</ecNumber>
    </recommendedName>
</protein>
<dbReference type="GO" id="GO:0004534">
    <property type="term" value="F:5'-3' RNA exonuclease activity"/>
    <property type="evidence" value="ECO:0007669"/>
    <property type="project" value="TreeGrafter"/>
</dbReference>
<comment type="subcellular location">
    <subcellularLocation>
        <location evidence="1">Cytoplasm</location>
        <location evidence="1">Perinuclear region</location>
    </subcellularLocation>
</comment>
<keyword evidence="6 10" id="KW-0694">RNA-binding</keyword>
<gene>
    <name evidence="17" type="ORF">Amon01_000142900</name>
</gene>
<evidence type="ECO:0000256" key="5">
    <source>
        <dbReference type="ARBA" id="ARBA00022839"/>
    </source>
</evidence>
<sequence>MGIPKFFRFISERWPLISQEVDRSEIIEYDNLYLDMNSILHTCTHSNDGTINHLTDEQMFGAIFSYIDHLFETIRPRQTFYMAIDGVAPRAKMNQQRARRFRTAVVAEENLQAAIDRGDTLPKEPPFDSNAITPGTEFMAKLTENLKYYINKKVSTDSNWQNINIILSGHEVPGEGEHKIMEYIRVQKAQPGYNVNTRHCVYGLDADLIMLGLVSHEPHFSLLREEVFFGPRANQAKSSDLSKQKFFLLHLSLVREYMEFEFQDMEDELPFEYNFEKVLDDFILIMYLIGNDFLPNLPDLHIRKGAFALLIETFKEALKRTDGYLNENGTINFKRLGVWLDYLSVFELENFEKGEVDVEWFNQQLDNISRRGTKKREKQGKELIVKQQKKLLGVIREFINPLHSKYFSVKEYRDSTLPIPEKPLPSDFFESELNRAFIGKLFGELPLLLVHSKSKNTYSVRLDVDGLDANETEEQFNARALEIRKIIKRYQTGIVVEDEETLESQKNLYDAKFVNWKNQYYKDKVHFSIDDDDKLRDMTENYLEGLQWVLYYYYRGIASWPWYYRYHYAPRISDVAKGLNVKINFELGTPFRPFEQLMGVLPARSRALIPACYRELMIDPKSPIIDFYPSDCDIDMNGKTAPWEAVVLLSFVDQKRLIEAMAPYESKLSPEEKKRNSFGKDLIFHFNPQVKKMISSPIPTAFSDFESHTIEDVFELPKTEGVTFRGGLCEGAKVGKELLAGFPTLKTLPFKAHMEYAALIVFQQPARSTSLILTIHNMYAGLTVEQFAKEYAGELVYANWPFLQEAKVMYVTDNLMKYERTKFGNTTKVVSTPLENFEIGEFDKKKKEIYKKMLIKEGLEFETNAAEPEESDDEDYYRGPFSRPKVRQLPSKIPIDGLVYVRHVTGLVRTKEGAYVKTYSKAITAYPMQMIVEDVINKDKRFKERAPVPIEDEFPKGTNVVLLTASMYGSSATVLGHENHKLKLSVSYCSTPEPTAGTKRAQLENETFRYRQANEVARLLGISGFLLSRITSSFQIEGPDGKRYDIGLQMKYEGRKQKVLGYTRKVYRWEYSDLAINLIQEYISSFPNMFNNIVNLHGTGVPSASLLFGDMDTRALMNNIKEVRAFIKQKVLTFKTVSLHSDQLTKSGVAVVEQEAIRFNSLPVTITKKNIRNIPREAVLDPTEHNPSLSRQTFSLGDRVIYVSDSGNVPLYAKGTVFGIVAMEAKTQLQVVFDQPIMTGNRFDGRLITQRGLTVDSTSLLNLTAKHYVYRKQPLSQKAIEQKKKALQAQKKHEQKVEKENKAAKKELLNKVKAAAGISPATKESEDAKSPESKKPNSESTSDNTTPSSSEQPPIHASGAQSIFNSAVNDIFTNGGQHQQQQQLPIAPQGFPQSFPQPFQFAMAPPPPSFQPPPQAQTQNVTIPVSNPGSAKLLSLLKSGGQSKQSADSQKLMSMLHSS</sequence>
<feature type="compositionally biased region" description="Basic and acidic residues" evidence="11">
    <location>
        <begin position="1323"/>
        <end position="1337"/>
    </location>
</feature>
<feature type="domain" description="5'-3' exoribonuclease 1 D1" evidence="15">
    <location>
        <begin position="895"/>
        <end position="945"/>
    </location>
</feature>
<evidence type="ECO:0000259" key="12">
    <source>
        <dbReference type="Pfam" id="PF03159"/>
    </source>
</evidence>
<dbReference type="Pfam" id="PF18334">
    <property type="entry name" value="XRN1_D2_D3"/>
    <property type="match status" value="1"/>
</dbReference>
<dbReference type="InterPro" id="IPR047007">
    <property type="entry name" value="XRN1_D1_sf"/>
</dbReference>
<dbReference type="GO" id="GO:0016078">
    <property type="term" value="P:tRNA decay"/>
    <property type="evidence" value="ECO:0007669"/>
    <property type="project" value="UniProtKB-ARBA"/>
</dbReference>
<feature type="domain" description="5'-3' exoribonuclease 1 SH3-like" evidence="14">
    <location>
        <begin position="1192"/>
        <end position="1262"/>
    </location>
</feature>
<accession>A0A9W6YT57</accession>
<evidence type="ECO:0000256" key="10">
    <source>
        <dbReference type="PIRNR" id="PIRNR006743"/>
    </source>
</evidence>
<dbReference type="Pfam" id="PF17846">
    <property type="entry name" value="XRN_M"/>
    <property type="match status" value="1"/>
</dbReference>
<dbReference type="InterPro" id="IPR027073">
    <property type="entry name" value="5_3_exoribonuclease"/>
</dbReference>
<feature type="region of interest" description="Disordered" evidence="11">
    <location>
        <begin position="1369"/>
        <end position="1420"/>
    </location>
</feature>
<feature type="region of interest" description="Disordered" evidence="11">
    <location>
        <begin position="1284"/>
        <end position="1357"/>
    </location>
</feature>
<evidence type="ECO:0000313" key="17">
    <source>
        <dbReference type="EMBL" id="GMG20702.1"/>
    </source>
</evidence>
<dbReference type="InterPro" id="IPR041385">
    <property type="entry name" value="SH3_12"/>
</dbReference>
<dbReference type="GO" id="GO:0003723">
    <property type="term" value="F:RNA binding"/>
    <property type="evidence" value="ECO:0007669"/>
    <property type="project" value="UniProtKB-KW"/>
</dbReference>
<dbReference type="Gene3D" id="3.30.1370.250">
    <property type="match status" value="1"/>
</dbReference>
<evidence type="ECO:0000259" key="16">
    <source>
        <dbReference type="Pfam" id="PF18334"/>
    </source>
</evidence>
<keyword evidence="18" id="KW-1185">Reference proteome</keyword>
<dbReference type="FunFam" id="3.40.50.12390:FF:000002">
    <property type="entry name" value="5'-3' exoribonuclease 1"/>
    <property type="match status" value="1"/>
</dbReference>
<evidence type="ECO:0000256" key="4">
    <source>
        <dbReference type="ARBA" id="ARBA00022801"/>
    </source>
</evidence>
<feature type="domain" description="Xrn1 N-terminal" evidence="12">
    <location>
        <begin position="1"/>
        <end position="226"/>
    </location>
</feature>
<comment type="caution">
    <text evidence="17">The sequence shown here is derived from an EMBL/GenBank/DDBJ whole genome shotgun (WGS) entry which is preliminary data.</text>
</comment>
<evidence type="ECO:0000256" key="11">
    <source>
        <dbReference type="SAM" id="MobiDB-lite"/>
    </source>
</evidence>
<dbReference type="Pfam" id="PF18332">
    <property type="entry name" value="XRN1_D1"/>
    <property type="match status" value="2"/>
</dbReference>
<dbReference type="PIRSF" id="PIRSF006743">
    <property type="entry name" value="Exonuclease_Xnr1"/>
    <property type="match status" value="1"/>
</dbReference>
<dbReference type="Gene3D" id="1.25.40.1050">
    <property type="match status" value="1"/>
</dbReference>
<feature type="compositionally biased region" description="Polar residues" evidence="11">
    <location>
        <begin position="1343"/>
        <end position="1352"/>
    </location>
</feature>
<evidence type="ECO:0000313" key="18">
    <source>
        <dbReference type="Proteomes" id="UP001165063"/>
    </source>
</evidence>
<keyword evidence="3 10" id="KW-0540">Nuclease</keyword>
<feature type="compositionally biased region" description="Pro residues" evidence="11">
    <location>
        <begin position="1404"/>
        <end position="1415"/>
    </location>
</feature>
<dbReference type="Proteomes" id="UP001165063">
    <property type="component" value="Unassembled WGS sequence"/>
</dbReference>
<name>A0A9W6YT57_AMBMO</name>
<evidence type="ECO:0000256" key="7">
    <source>
        <dbReference type="ARBA" id="ARBA00023161"/>
    </source>
</evidence>
<feature type="domain" description="Xrn1 helical" evidence="13">
    <location>
        <begin position="273"/>
        <end position="696"/>
    </location>
</feature>
<evidence type="ECO:0000259" key="13">
    <source>
        <dbReference type="Pfam" id="PF17846"/>
    </source>
</evidence>
<evidence type="ECO:0000256" key="1">
    <source>
        <dbReference type="ARBA" id="ARBA00004556"/>
    </source>
</evidence>
<dbReference type="FunFam" id="1.25.40.1050:FF:000001">
    <property type="entry name" value="5'-3' exoribonuclease 1"/>
    <property type="match status" value="1"/>
</dbReference>
<feature type="domain" description="Exoribonuclease Xrn1 D2/D3" evidence="16">
    <location>
        <begin position="949"/>
        <end position="1174"/>
    </location>
</feature>
<keyword evidence="7 10" id="KW-0866">Nonsense-mediated mRNA decay</keyword>
<dbReference type="Gene3D" id="2.170.260.40">
    <property type="match status" value="1"/>
</dbReference>
<dbReference type="InterPro" id="IPR047008">
    <property type="entry name" value="XRN1_SH3_sf"/>
</dbReference>
<feature type="region of interest" description="Disordered" evidence="11">
    <location>
        <begin position="1438"/>
        <end position="1459"/>
    </location>
</feature>
<dbReference type="InterPro" id="IPR041106">
    <property type="entry name" value="XRN1_D2_D3"/>
</dbReference>
<evidence type="ECO:0000256" key="9">
    <source>
        <dbReference type="ARBA" id="ARBA00067318"/>
    </source>
</evidence>
<dbReference type="Pfam" id="PF18129">
    <property type="entry name" value="SH3_12"/>
    <property type="match status" value="1"/>
</dbReference>
<dbReference type="GO" id="GO:0000932">
    <property type="term" value="C:P-body"/>
    <property type="evidence" value="ECO:0007669"/>
    <property type="project" value="UniProtKB-ARBA"/>
</dbReference>
<dbReference type="Gene3D" id="3.40.50.12390">
    <property type="match status" value="1"/>
</dbReference>
<dbReference type="PANTHER" id="PTHR12341">
    <property type="entry name" value="5'-&gt;3' EXORIBONUCLEASE"/>
    <property type="match status" value="1"/>
</dbReference>
<comment type="function">
    <text evidence="10">Multifunctional protein that exhibits several independent functions at different levels of the cellular processes. 5'-3' exonuclease component of the nonsense-mediated mRNA decay (NMD) which is a highly conserved mRNA degradation pathway, an RNA surveillance system whose role is to identify and rid cells of mRNA with premature termination codons and thus prevents accumulation of potentially harmful truncated proteins.</text>
</comment>
<evidence type="ECO:0000256" key="8">
    <source>
        <dbReference type="ARBA" id="ARBA00038299"/>
    </source>
</evidence>
<dbReference type="OrthoDB" id="372487at2759"/>
<proteinExistence type="inferred from homology"/>
<evidence type="ECO:0000256" key="6">
    <source>
        <dbReference type="ARBA" id="ARBA00022884"/>
    </source>
</evidence>
<dbReference type="InterPro" id="IPR004859">
    <property type="entry name" value="Xrn1_N"/>
</dbReference>
<dbReference type="InterPro" id="IPR041412">
    <property type="entry name" value="Xrn1_helical"/>
</dbReference>
<dbReference type="Gene3D" id="2.30.30.30">
    <property type="match status" value="1"/>
</dbReference>
<keyword evidence="4 10" id="KW-0378">Hydrolase</keyword>
<dbReference type="InterPro" id="IPR040992">
    <property type="entry name" value="XRN1_D1"/>
</dbReference>
<dbReference type="Gene3D" id="2.30.30.750">
    <property type="match status" value="1"/>
</dbReference>
<dbReference type="CDD" id="cd18673">
    <property type="entry name" value="PIN_XRN1-2-like"/>
    <property type="match status" value="1"/>
</dbReference>
<dbReference type="GO" id="GO:0016075">
    <property type="term" value="P:rRNA catabolic process"/>
    <property type="evidence" value="ECO:0007669"/>
    <property type="project" value="TreeGrafter"/>
</dbReference>
<dbReference type="Pfam" id="PF03159">
    <property type="entry name" value="XRN_N"/>
    <property type="match status" value="1"/>
</dbReference>
<dbReference type="InterPro" id="IPR014722">
    <property type="entry name" value="Rib_uL2_dom2"/>
</dbReference>
<dbReference type="GO" id="GO:0048471">
    <property type="term" value="C:perinuclear region of cytoplasm"/>
    <property type="evidence" value="ECO:0007669"/>
    <property type="project" value="UniProtKB-SubCell"/>
</dbReference>
<feature type="domain" description="5'-3' exoribonuclease 1 D1" evidence="15">
    <location>
        <begin position="727"/>
        <end position="858"/>
    </location>
</feature>
<feature type="compositionally biased region" description="Low complexity" evidence="11">
    <location>
        <begin position="1377"/>
        <end position="1403"/>
    </location>
</feature>
<dbReference type="EMBL" id="BSXU01000443">
    <property type="protein sequence ID" value="GMG20702.1"/>
    <property type="molecule type" value="Genomic_DNA"/>
</dbReference>
<evidence type="ECO:0000259" key="15">
    <source>
        <dbReference type="Pfam" id="PF18332"/>
    </source>
</evidence>
<organism evidence="17 18">
    <name type="scientific">Ambrosiozyma monospora</name>
    <name type="common">Yeast</name>
    <name type="synonym">Endomycopsis monosporus</name>
    <dbReference type="NCBI Taxonomy" id="43982"/>
    <lineage>
        <taxon>Eukaryota</taxon>
        <taxon>Fungi</taxon>
        <taxon>Dikarya</taxon>
        <taxon>Ascomycota</taxon>
        <taxon>Saccharomycotina</taxon>
        <taxon>Pichiomycetes</taxon>
        <taxon>Pichiales</taxon>
        <taxon>Pichiaceae</taxon>
        <taxon>Ambrosiozyma</taxon>
    </lineage>
</organism>
<keyword evidence="2 10" id="KW-0963">Cytoplasm</keyword>
<evidence type="ECO:0000259" key="14">
    <source>
        <dbReference type="Pfam" id="PF18129"/>
    </source>
</evidence>
<dbReference type="InterPro" id="IPR016494">
    <property type="entry name" value="5_3_exoribonuclease_1"/>
</dbReference>
<comment type="similarity">
    <text evidence="8 10">Belongs to the 5'-3' exonuclease family.</text>
</comment>
<keyword evidence="5 10" id="KW-0269">Exonuclease</keyword>
<dbReference type="EC" id="3.1.13.-" evidence="10"/>
<evidence type="ECO:0000256" key="2">
    <source>
        <dbReference type="ARBA" id="ARBA00022490"/>
    </source>
</evidence>
<feature type="compositionally biased region" description="Polar residues" evidence="11">
    <location>
        <begin position="1447"/>
        <end position="1459"/>
    </location>
</feature>
<feature type="compositionally biased region" description="Basic and acidic residues" evidence="11">
    <location>
        <begin position="1291"/>
        <end position="1310"/>
    </location>
</feature>
<dbReference type="GO" id="GO:0005634">
    <property type="term" value="C:nucleus"/>
    <property type="evidence" value="ECO:0007669"/>
    <property type="project" value="TreeGrafter"/>
</dbReference>
<dbReference type="GO" id="GO:0000184">
    <property type="term" value="P:nuclear-transcribed mRNA catabolic process, nonsense-mediated decay"/>
    <property type="evidence" value="ECO:0007669"/>
    <property type="project" value="UniProtKB-KW"/>
</dbReference>